<protein>
    <submittedName>
        <fullName evidence="2">Uncharacterized protein</fullName>
    </submittedName>
</protein>
<gene>
    <name evidence="2" type="ORF">KUV23_11345</name>
</gene>
<proteinExistence type="predicted"/>
<dbReference type="RefSeq" id="WP_026948060.1">
    <property type="nucleotide sequence ID" value="NZ_JAHVHP010000002.1"/>
</dbReference>
<evidence type="ECO:0000313" key="2">
    <source>
        <dbReference type="EMBL" id="MBY5951573.1"/>
    </source>
</evidence>
<evidence type="ECO:0000313" key="3">
    <source>
        <dbReference type="Proteomes" id="UP000766609"/>
    </source>
</evidence>
<accession>A0ABS7N5G0</accession>
<feature type="transmembrane region" description="Helical" evidence="1">
    <location>
        <begin position="141"/>
        <end position="159"/>
    </location>
</feature>
<sequence>MEKTLTSTESLAIITEMIAKAKKESTGDGGFQMLLWGWVIAVCNFGHYTLEKLGYAEPYIVWTLVIPAAIISFVKGFRSAKNAPAKSHLTTVLSQLWIIIFISMIVVLVFMGTLDFQHNPIILLLAGVGIFTTGTLVRENLVRWGGILLLLAAFIGFLLPVTEQYLVAGIGIVLGYLVPGYHLKKKSLERV</sequence>
<comment type="caution">
    <text evidence="2">The sequence shown here is derived from an EMBL/GenBank/DDBJ whole genome shotgun (WGS) entry which is preliminary data.</text>
</comment>
<feature type="transmembrane region" description="Helical" evidence="1">
    <location>
        <begin position="165"/>
        <end position="183"/>
    </location>
</feature>
<keyword evidence="1" id="KW-1133">Transmembrane helix</keyword>
<evidence type="ECO:0000256" key="1">
    <source>
        <dbReference type="SAM" id="Phobius"/>
    </source>
</evidence>
<keyword evidence="3" id="KW-1185">Reference proteome</keyword>
<feature type="transmembrane region" description="Helical" evidence="1">
    <location>
        <begin position="59"/>
        <end position="77"/>
    </location>
</feature>
<organism evidence="2 3">
    <name type="scientific">Algoriphagus marincola</name>
    <dbReference type="NCBI Taxonomy" id="264027"/>
    <lineage>
        <taxon>Bacteria</taxon>
        <taxon>Pseudomonadati</taxon>
        <taxon>Bacteroidota</taxon>
        <taxon>Cytophagia</taxon>
        <taxon>Cytophagales</taxon>
        <taxon>Cyclobacteriaceae</taxon>
        <taxon>Algoriphagus</taxon>
    </lineage>
</organism>
<keyword evidence="1" id="KW-0472">Membrane</keyword>
<reference evidence="2 3" key="1">
    <citation type="submission" date="2021-06" db="EMBL/GenBank/DDBJ databases">
        <title>44 bacteria genomes isolated from Dapeng, Shenzhen.</title>
        <authorList>
            <person name="Zheng W."/>
            <person name="Yu S."/>
            <person name="Huang Y."/>
        </authorList>
    </citation>
    <scope>NUCLEOTIDE SEQUENCE [LARGE SCALE GENOMIC DNA]</scope>
    <source>
        <strain evidence="2 3">DP5N14-6</strain>
    </source>
</reference>
<feature type="transmembrane region" description="Helical" evidence="1">
    <location>
        <begin position="116"/>
        <end position="134"/>
    </location>
</feature>
<keyword evidence="1" id="KW-0812">Transmembrane</keyword>
<feature type="transmembrane region" description="Helical" evidence="1">
    <location>
        <begin position="89"/>
        <end position="110"/>
    </location>
</feature>
<dbReference type="Proteomes" id="UP000766609">
    <property type="component" value="Unassembled WGS sequence"/>
</dbReference>
<dbReference type="EMBL" id="JAHVHP010000002">
    <property type="protein sequence ID" value="MBY5951573.1"/>
    <property type="molecule type" value="Genomic_DNA"/>
</dbReference>
<name>A0ABS7N5G0_9BACT</name>
<feature type="transmembrane region" description="Helical" evidence="1">
    <location>
        <begin position="30"/>
        <end position="47"/>
    </location>
</feature>